<dbReference type="Gene3D" id="1.10.10.10">
    <property type="entry name" value="Winged helix-like DNA-binding domain superfamily/Winged helix DNA-binding domain"/>
    <property type="match status" value="1"/>
</dbReference>
<sequence>MGTGVTRSMTRAIYDFIWRHEPATKNEIAAALGISLPTVSKYLTYFAREGLIDVGSKLSSGARGGRIPIGYVCRDNGRFAIGLDVTAERTRCVVLNVRGEVLANRRTPRAYSRDDDYFRFLGEEVAAVVAESGIEERRILGVAIGVPGLIDEASGVLYFGRVIDNLGLSIADFGRYIPYSSRLVHDSEAAGFAEFWERPTDTNAYYISLGKSVGGSFHQRAASHRGERGLTSEVGHMRIHPQGRLCYCGRYGCMDPYCNSRVLAASGDGSVGLFFERLRSGESAAVRAWDDYTSDLAIVIHNVRVMFGSRIILGGDVGAKCGPDLEPLWRKVDDLSFLPSDSRSFLRACTVTEYPIALGSALHVVDQFRNDPDRFALPRSRTRGA</sequence>
<comment type="caution">
    <text evidence="2">The sequence shown here is derived from an EMBL/GenBank/DDBJ whole genome shotgun (WGS) entry which is preliminary data.</text>
</comment>
<dbReference type="InterPro" id="IPR000600">
    <property type="entry name" value="ROK"/>
</dbReference>
<evidence type="ECO:0000256" key="1">
    <source>
        <dbReference type="ARBA" id="ARBA00006479"/>
    </source>
</evidence>
<dbReference type="PANTHER" id="PTHR18964">
    <property type="entry name" value="ROK (REPRESSOR, ORF, KINASE) FAMILY"/>
    <property type="match status" value="1"/>
</dbReference>
<proteinExistence type="inferred from homology"/>
<dbReference type="RefSeq" id="WP_129457576.1">
    <property type="nucleotide sequence ID" value="NZ_PPCV01000001.1"/>
</dbReference>
<accession>A0A4Q2EJ34</accession>
<dbReference type="PANTHER" id="PTHR18964:SF149">
    <property type="entry name" value="BIFUNCTIONAL UDP-N-ACETYLGLUCOSAMINE 2-EPIMERASE_N-ACETYLMANNOSAMINE KINASE"/>
    <property type="match status" value="1"/>
</dbReference>
<dbReference type="InterPro" id="IPR036388">
    <property type="entry name" value="WH-like_DNA-bd_sf"/>
</dbReference>
<dbReference type="Pfam" id="PF13412">
    <property type="entry name" value="HTH_24"/>
    <property type="match status" value="1"/>
</dbReference>
<keyword evidence="3" id="KW-1185">Reference proteome</keyword>
<dbReference type="AlphaFoldDB" id="A0A4Q2EJ34"/>
<dbReference type="SUPFAM" id="SSF53067">
    <property type="entry name" value="Actin-like ATPase domain"/>
    <property type="match status" value="1"/>
</dbReference>
<dbReference type="InterPro" id="IPR036390">
    <property type="entry name" value="WH_DNA-bd_sf"/>
</dbReference>
<evidence type="ECO:0008006" key="4">
    <source>
        <dbReference type="Google" id="ProtNLM"/>
    </source>
</evidence>
<dbReference type="EMBL" id="PPCV01000001">
    <property type="protein sequence ID" value="RXW33607.1"/>
    <property type="molecule type" value="Genomic_DNA"/>
</dbReference>
<evidence type="ECO:0000313" key="2">
    <source>
        <dbReference type="EMBL" id="RXW33607.1"/>
    </source>
</evidence>
<dbReference type="SUPFAM" id="SSF46785">
    <property type="entry name" value="Winged helix' DNA-binding domain"/>
    <property type="match status" value="1"/>
</dbReference>
<gene>
    <name evidence="2" type="ORF">C1706_02335</name>
</gene>
<comment type="similarity">
    <text evidence="1">Belongs to the ROK (NagC/XylR) family.</text>
</comment>
<evidence type="ECO:0000313" key="3">
    <source>
        <dbReference type="Proteomes" id="UP000290624"/>
    </source>
</evidence>
<protein>
    <recommendedName>
        <fullName evidence="4">ROK family transcriptional regulator</fullName>
    </recommendedName>
</protein>
<name>A0A4Q2EJ34_9ACTN</name>
<dbReference type="OrthoDB" id="3225083at2"/>
<dbReference type="Pfam" id="PF00480">
    <property type="entry name" value="ROK"/>
    <property type="match status" value="1"/>
</dbReference>
<dbReference type="Gene3D" id="3.30.420.40">
    <property type="match status" value="2"/>
</dbReference>
<organism evidence="2 3">
    <name type="scientific">Propioniciclava flava</name>
    <dbReference type="NCBI Taxonomy" id="2072026"/>
    <lineage>
        <taxon>Bacteria</taxon>
        <taxon>Bacillati</taxon>
        <taxon>Actinomycetota</taxon>
        <taxon>Actinomycetes</taxon>
        <taxon>Propionibacteriales</taxon>
        <taxon>Propionibacteriaceae</taxon>
        <taxon>Propioniciclava</taxon>
    </lineage>
</organism>
<dbReference type="InterPro" id="IPR043129">
    <property type="entry name" value="ATPase_NBD"/>
</dbReference>
<reference evidence="2 3" key="1">
    <citation type="submission" date="2018-01" db="EMBL/GenBank/DDBJ databases">
        <title>Lactibacter flavus gen. nov., sp. nov., a novel bacterium of the family Propionibacteriaceae isolated from raw milk and dairy products.</title>
        <authorList>
            <person name="Wenning M."/>
            <person name="Breitenwieser F."/>
            <person name="Huptas C."/>
            <person name="von Neubeck M."/>
            <person name="Busse H.-J."/>
            <person name="Scherer S."/>
        </authorList>
    </citation>
    <scope>NUCLEOTIDE SEQUENCE [LARGE SCALE GENOMIC DNA]</scope>
    <source>
        <strain evidence="2 3">VG341</strain>
    </source>
</reference>
<dbReference type="Proteomes" id="UP000290624">
    <property type="component" value="Unassembled WGS sequence"/>
</dbReference>